<dbReference type="PANTHER" id="PTHR34220:SF7">
    <property type="entry name" value="SENSOR HISTIDINE KINASE YPDA"/>
    <property type="match status" value="1"/>
</dbReference>
<dbReference type="Pfam" id="PF06580">
    <property type="entry name" value="His_kinase"/>
    <property type="match status" value="1"/>
</dbReference>
<gene>
    <name evidence="4" type="ORF">J5W02_05590</name>
</gene>
<dbReference type="RefSeq" id="WP_219964695.1">
    <property type="nucleotide sequence ID" value="NZ_JAGFNZ010000002.1"/>
</dbReference>
<proteinExistence type="predicted"/>
<dbReference type="InterPro" id="IPR050640">
    <property type="entry name" value="Bact_2-comp_sensor_kinase"/>
</dbReference>
<sequence>MDEFLNAKIKDLVQDEDSVFNNFDINHLFGKEKLENIQEKISKATGLAFVTVDFKGEPVTELTSFTKFCREIRRNEGEKRLCWSSDAFGAIQAAVTQKTSVYFCPCGLMEVAIPIIVRGHYLGGFIGGQIRCNDAPENIVRLETVMHHAEDYKISKSDLFNEILEMKYQQFVNIADLISMIINQLGEKELSRLMLKESLNKEMDSLSEKKKRMELEYSLKNAELTALQSQMNPSFLFRCLNSISNLAVIEDAPKTNEMVTLFAEFLRYNLNNQKNAITIAEEMENIERYLKIQKVRLGDRLNYSIEIAENIHMQRIPNFIVLPFVEKAVFYGIDQKREGGSVHISVFYLNSDVVISVEDSGLGMSEEKILQRFKSYKDGGYEGDAIETGISSIRQRLISSFGPQYDVVMEYSEKSGTKCLIKYPKNFDEKVL</sequence>
<organism evidence="4 5">
    <name type="scientific">Caproiciproducens faecalis</name>
    <dbReference type="NCBI Taxonomy" id="2820301"/>
    <lineage>
        <taxon>Bacteria</taxon>
        <taxon>Bacillati</taxon>
        <taxon>Bacillota</taxon>
        <taxon>Clostridia</taxon>
        <taxon>Eubacteriales</taxon>
        <taxon>Acutalibacteraceae</taxon>
        <taxon>Caproiciproducens</taxon>
    </lineage>
</organism>
<reference evidence="4 5" key="1">
    <citation type="submission" date="2021-03" db="EMBL/GenBank/DDBJ databases">
        <title>Caproiciproducens sp. nov. isolated from feces of cow.</title>
        <authorList>
            <person name="Choi J.-Y."/>
        </authorList>
    </citation>
    <scope>NUCLEOTIDE SEQUENCE [LARGE SCALE GENOMIC DNA]</scope>
    <source>
        <strain evidence="4 5">AGMB10547</strain>
    </source>
</reference>
<feature type="domain" description="PocR" evidence="3">
    <location>
        <begin position="28"/>
        <end position="188"/>
    </location>
</feature>
<evidence type="ECO:0000259" key="2">
    <source>
        <dbReference type="Pfam" id="PF06580"/>
    </source>
</evidence>
<evidence type="ECO:0000256" key="1">
    <source>
        <dbReference type="SAM" id="Coils"/>
    </source>
</evidence>
<protein>
    <submittedName>
        <fullName evidence="4">PocR ligand-binding domain-containing protein</fullName>
    </submittedName>
</protein>
<feature type="domain" description="Signal transduction histidine kinase internal region" evidence="2">
    <location>
        <begin position="222"/>
        <end position="301"/>
    </location>
</feature>
<evidence type="ECO:0000313" key="5">
    <source>
        <dbReference type="Proteomes" id="UP000719942"/>
    </source>
</evidence>
<accession>A0ABS7DMI9</accession>
<dbReference type="EMBL" id="JAGFNZ010000002">
    <property type="protein sequence ID" value="MBW7572282.1"/>
    <property type="molecule type" value="Genomic_DNA"/>
</dbReference>
<keyword evidence="5" id="KW-1185">Reference proteome</keyword>
<dbReference type="InterPro" id="IPR018771">
    <property type="entry name" value="PocR_dom"/>
</dbReference>
<dbReference type="Proteomes" id="UP000719942">
    <property type="component" value="Unassembled WGS sequence"/>
</dbReference>
<comment type="caution">
    <text evidence="4">The sequence shown here is derived from an EMBL/GenBank/DDBJ whole genome shotgun (WGS) entry which is preliminary data.</text>
</comment>
<evidence type="ECO:0000259" key="3">
    <source>
        <dbReference type="Pfam" id="PF10114"/>
    </source>
</evidence>
<dbReference type="SUPFAM" id="SSF55874">
    <property type="entry name" value="ATPase domain of HSP90 chaperone/DNA topoisomerase II/histidine kinase"/>
    <property type="match status" value="1"/>
</dbReference>
<dbReference type="PANTHER" id="PTHR34220">
    <property type="entry name" value="SENSOR HISTIDINE KINASE YPDA"/>
    <property type="match status" value="1"/>
</dbReference>
<feature type="coiled-coil region" evidence="1">
    <location>
        <begin position="196"/>
        <end position="230"/>
    </location>
</feature>
<dbReference type="InterPro" id="IPR010559">
    <property type="entry name" value="Sig_transdc_His_kin_internal"/>
</dbReference>
<dbReference type="Pfam" id="PF10114">
    <property type="entry name" value="PocR"/>
    <property type="match status" value="1"/>
</dbReference>
<evidence type="ECO:0000313" key="4">
    <source>
        <dbReference type="EMBL" id="MBW7572282.1"/>
    </source>
</evidence>
<name>A0ABS7DMI9_9FIRM</name>
<dbReference type="Gene3D" id="3.30.565.10">
    <property type="entry name" value="Histidine kinase-like ATPase, C-terminal domain"/>
    <property type="match status" value="1"/>
</dbReference>
<keyword evidence="1" id="KW-0175">Coiled coil</keyword>
<dbReference type="InterPro" id="IPR036890">
    <property type="entry name" value="HATPase_C_sf"/>
</dbReference>